<dbReference type="Gene3D" id="3.30.559.30">
    <property type="entry name" value="Nonribosomal peptide synthetase, condensation domain"/>
    <property type="match status" value="1"/>
</dbReference>
<dbReference type="Gene3D" id="3.30.559.10">
    <property type="entry name" value="Chloramphenicol acetyltransferase-like domain"/>
    <property type="match status" value="1"/>
</dbReference>
<dbReference type="Proteomes" id="UP000323067">
    <property type="component" value="Chromosome v"/>
</dbReference>
<dbReference type="SUPFAM" id="SSF52777">
    <property type="entry name" value="CoA-dependent acyltransferases"/>
    <property type="match status" value="1"/>
</dbReference>
<evidence type="ECO:0000313" key="2">
    <source>
        <dbReference type="Proteomes" id="UP000323067"/>
    </source>
</evidence>
<dbReference type="EMBL" id="CP023325">
    <property type="protein sequence ID" value="ATY64294.1"/>
    <property type="molecule type" value="Genomic_DNA"/>
</dbReference>
<name>A0A2H4SMF9_CORMI</name>
<dbReference type="AlphaFoldDB" id="A0A2H4SMF9"/>
<dbReference type="VEuPathDB" id="FungiDB:CCM_01413"/>
<evidence type="ECO:0000313" key="1">
    <source>
        <dbReference type="EMBL" id="ATY64294.1"/>
    </source>
</evidence>
<proteinExistence type="predicted"/>
<gene>
    <name evidence="1" type="ORF">A9K55_004921</name>
</gene>
<reference evidence="1 2" key="1">
    <citation type="journal article" date="2017" name="BMC Genomics">
        <title>Chromosome level assembly and secondary metabolite potential of the parasitic fungus Cordyceps militaris.</title>
        <authorList>
            <person name="Kramer G.J."/>
            <person name="Nodwell J.R."/>
        </authorList>
    </citation>
    <scope>NUCLEOTIDE SEQUENCE [LARGE SCALE GENOMIC DNA]</scope>
    <source>
        <strain evidence="1 2">ATCC 34164</strain>
    </source>
</reference>
<dbReference type="PANTHER" id="PTHR42034:SF2">
    <property type="entry name" value="ACYL-COA-DEPENDENT ACYLTRANSFERASE MAC1"/>
    <property type="match status" value="1"/>
</dbReference>
<organism evidence="1 2">
    <name type="scientific">Cordyceps militaris</name>
    <name type="common">Caterpillar fungus</name>
    <name type="synonym">Clavaria militaris</name>
    <dbReference type="NCBI Taxonomy" id="73501"/>
    <lineage>
        <taxon>Eukaryota</taxon>
        <taxon>Fungi</taxon>
        <taxon>Dikarya</taxon>
        <taxon>Ascomycota</taxon>
        <taxon>Pezizomycotina</taxon>
        <taxon>Sordariomycetes</taxon>
        <taxon>Hypocreomycetidae</taxon>
        <taxon>Hypocreales</taxon>
        <taxon>Cordycipitaceae</taxon>
        <taxon>Cordyceps</taxon>
    </lineage>
</organism>
<protein>
    <submittedName>
        <fullName evidence="1">Uncharacterized protein</fullName>
    </submittedName>
</protein>
<dbReference type="VEuPathDB" id="FungiDB:A9K55_004921"/>
<accession>A0A2H4SMF9</accession>
<dbReference type="PANTHER" id="PTHR42034">
    <property type="entry name" value="CHROMOSOME 7, WHOLE GENOME SHOTGUN SEQUENCE-RELATED"/>
    <property type="match status" value="1"/>
</dbReference>
<sequence>MSIARETEPAHLWRETSAGTWSRECLGEEQTASYMQNVRDGHTELTIEVPFTSSIASASELITRARNAWLVCHSRFPQGAAEISTGTALPQLLTYRLLRSDDEAAAWLRDTFVVVTDRTAGEVARHTYSRRLATKGKRSMLFLVVDASSSAEHALVWNVSHVVSDAFSIPIFMNEILDQMTKVPGDGLLSVADIDYAGVVQRLPIHPSVLYEAQYRPSAEQRAQAIAEILAQEDLYASHVGQSIKMYPRPDNVARPHATHCVDVKFSLAQSQSLLANLRREKLSITYAAAAATLLAVHAMYGRGGETGALLGMTRNARRWVATDTVCASASSAIFLWIPLEAHLLQGAATTTRDRVLAVGRVIRAQLQPYLAGPHHLSLPSLSFASQRAIDGIAAAQQQADDVPAAPCPPGFSPQGALNLKRAFEANGVRIETRDLRHTGRQINESPWVGMFSLWDRLTLSLGFDSKYHDPAKMAKLIADVQHNLGSVAPASAKL</sequence>
<dbReference type="InterPro" id="IPR023213">
    <property type="entry name" value="CAT-like_dom_sf"/>
</dbReference>
<dbReference type="OrthoDB" id="1862401at2759"/>